<keyword evidence="1" id="KW-0812">Transmembrane</keyword>
<comment type="caution">
    <text evidence="2">The sequence shown here is derived from an EMBL/GenBank/DDBJ whole genome shotgun (WGS) entry which is preliminary data.</text>
</comment>
<proteinExistence type="predicted"/>
<feature type="transmembrane region" description="Helical" evidence="1">
    <location>
        <begin position="42"/>
        <end position="61"/>
    </location>
</feature>
<dbReference type="EMBL" id="JACCFH010000001">
    <property type="protein sequence ID" value="NYG34067.1"/>
    <property type="molecule type" value="Genomic_DNA"/>
</dbReference>
<keyword evidence="1" id="KW-1133">Transmembrane helix</keyword>
<evidence type="ECO:0000313" key="2">
    <source>
        <dbReference type="EMBL" id="NYG34067.1"/>
    </source>
</evidence>
<dbReference type="RefSeq" id="WP_246332567.1">
    <property type="nucleotide sequence ID" value="NZ_CAXYYM010000016.1"/>
</dbReference>
<dbReference type="AlphaFoldDB" id="A0A7Y9R2X9"/>
<protein>
    <submittedName>
        <fullName evidence="2">Uncharacterized protein</fullName>
    </submittedName>
</protein>
<reference evidence="2 3" key="1">
    <citation type="submission" date="2020-07" db="EMBL/GenBank/DDBJ databases">
        <title>Genomic Encyclopedia of Archaeal and Bacterial Type Strains, Phase II (KMG-II): from individual species to whole genera.</title>
        <authorList>
            <person name="Goeker M."/>
        </authorList>
    </citation>
    <scope>NUCLEOTIDE SEQUENCE [LARGE SCALE GENOMIC DNA]</scope>
    <source>
        <strain evidence="2 3">DSM 21226</strain>
    </source>
</reference>
<sequence>MNIETKNALGEGLVDALGFVAGAMAGGLIARAFGLDFLTEQGWGTGSIGGILLVGLGAGLGKTLARKLLRREPVAVTAPAPVAPARPATPSGKARKR</sequence>
<feature type="transmembrane region" description="Helical" evidence="1">
    <location>
        <begin position="12"/>
        <end position="30"/>
    </location>
</feature>
<evidence type="ECO:0000256" key="1">
    <source>
        <dbReference type="SAM" id="Phobius"/>
    </source>
</evidence>
<organism evidence="2 3">
    <name type="scientific">Sphaerotilus montanus</name>
    <dbReference type="NCBI Taxonomy" id="522889"/>
    <lineage>
        <taxon>Bacteria</taxon>
        <taxon>Pseudomonadati</taxon>
        <taxon>Pseudomonadota</taxon>
        <taxon>Betaproteobacteria</taxon>
        <taxon>Burkholderiales</taxon>
        <taxon>Sphaerotilaceae</taxon>
        <taxon>Sphaerotilus</taxon>
    </lineage>
</organism>
<dbReference type="Proteomes" id="UP000518288">
    <property type="component" value="Unassembled WGS sequence"/>
</dbReference>
<evidence type="ECO:0000313" key="3">
    <source>
        <dbReference type="Proteomes" id="UP000518288"/>
    </source>
</evidence>
<accession>A0A7Y9R2X9</accession>
<keyword evidence="3" id="KW-1185">Reference proteome</keyword>
<gene>
    <name evidence="2" type="ORF">BDD16_003053</name>
</gene>
<name>A0A7Y9R2X9_9BURK</name>
<keyword evidence="1" id="KW-0472">Membrane</keyword>